<evidence type="ECO:0000313" key="3">
    <source>
        <dbReference type="EMBL" id="KAH7569498.1"/>
    </source>
</evidence>
<dbReference type="Pfam" id="PF26584">
    <property type="entry name" value="At1g61900"/>
    <property type="match status" value="1"/>
</dbReference>
<keyword evidence="4" id="KW-1185">Reference proteome</keyword>
<reference evidence="3 4" key="1">
    <citation type="submission" date="2021-02" db="EMBL/GenBank/DDBJ databases">
        <title>Plant Genome Project.</title>
        <authorList>
            <person name="Zhang R.-G."/>
        </authorList>
    </citation>
    <scope>NUCLEOTIDE SEQUENCE [LARGE SCALE GENOMIC DNA]</scope>
    <source>
        <tissue evidence="3">Leaves</tissue>
    </source>
</reference>
<protein>
    <recommendedName>
        <fullName evidence="5">SPARK domain-containing protein</fullName>
    </recommendedName>
</protein>
<name>A0ABQ8HYW0_9ROSI</name>
<gene>
    <name evidence="3" type="ORF">JRO89_XS06G0174400</name>
</gene>
<accession>A0ABQ8HYW0</accession>
<evidence type="ECO:0000259" key="1">
    <source>
        <dbReference type="Pfam" id="PF19160"/>
    </source>
</evidence>
<comment type="caution">
    <text evidence="3">The sequence shown here is derived from an EMBL/GenBank/DDBJ whole genome shotgun (WGS) entry which is preliminary data.</text>
</comment>
<feature type="domain" description="SPARK" evidence="1">
    <location>
        <begin position="2"/>
        <end position="112"/>
    </location>
</feature>
<dbReference type="PANTHER" id="PTHR33831">
    <property type="entry name" value="GPI-ANCHORED PROTEIN"/>
    <property type="match status" value="1"/>
</dbReference>
<proteinExistence type="predicted"/>
<evidence type="ECO:0000313" key="4">
    <source>
        <dbReference type="Proteomes" id="UP000827721"/>
    </source>
</evidence>
<dbReference type="InterPro" id="IPR040336">
    <property type="entry name" value="At1g61900-like"/>
</dbReference>
<dbReference type="InterPro" id="IPR059003">
    <property type="entry name" value="At1g61900_C"/>
</dbReference>
<sequence>MCCPQLEATLLILIGQTSKETNVLALNGTHAEHCLLMLSKFWWVRALATDDLKQICSIHPSNLTEASCPVKDVSEFESTVDSSKLLSACEKIDPAKECCDQICQNAILEAATTIAMTVSEPLNMVGSNGLHEHSTTINDCRSIVLRWLASKLDPSRGKEVLRGLSNCNVNKELCVCFPCSYSSLLLIPIPSADPTEDQTACCNAMESYVSHLQKQTLITNLQALDCATLLGMKLQKSNITTDVYKLCHLSLQDFSLQAVGYQDAFSGSLD</sequence>
<dbReference type="Pfam" id="PF19160">
    <property type="entry name" value="SPARK"/>
    <property type="match status" value="1"/>
</dbReference>
<organism evidence="3 4">
    <name type="scientific">Xanthoceras sorbifolium</name>
    <dbReference type="NCBI Taxonomy" id="99658"/>
    <lineage>
        <taxon>Eukaryota</taxon>
        <taxon>Viridiplantae</taxon>
        <taxon>Streptophyta</taxon>
        <taxon>Embryophyta</taxon>
        <taxon>Tracheophyta</taxon>
        <taxon>Spermatophyta</taxon>
        <taxon>Magnoliopsida</taxon>
        <taxon>eudicotyledons</taxon>
        <taxon>Gunneridae</taxon>
        <taxon>Pentapetalae</taxon>
        <taxon>rosids</taxon>
        <taxon>malvids</taxon>
        <taxon>Sapindales</taxon>
        <taxon>Sapindaceae</taxon>
        <taxon>Xanthoceroideae</taxon>
        <taxon>Xanthoceras</taxon>
    </lineage>
</organism>
<dbReference type="PANTHER" id="PTHR33831:SF5">
    <property type="entry name" value="OS07G0102300 PROTEIN"/>
    <property type="match status" value="1"/>
</dbReference>
<feature type="domain" description="At1g61900-like C-terminal" evidence="2">
    <location>
        <begin position="195"/>
        <end position="248"/>
    </location>
</feature>
<dbReference type="Proteomes" id="UP000827721">
    <property type="component" value="Unassembled WGS sequence"/>
</dbReference>
<evidence type="ECO:0000259" key="2">
    <source>
        <dbReference type="Pfam" id="PF26584"/>
    </source>
</evidence>
<dbReference type="EMBL" id="JAFEMO010000006">
    <property type="protein sequence ID" value="KAH7569498.1"/>
    <property type="molecule type" value="Genomic_DNA"/>
</dbReference>
<dbReference type="InterPro" id="IPR043891">
    <property type="entry name" value="SPARK"/>
</dbReference>
<evidence type="ECO:0008006" key="5">
    <source>
        <dbReference type="Google" id="ProtNLM"/>
    </source>
</evidence>